<accession>A0ABN9SMK2</accession>
<evidence type="ECO:0000256" key="2">
    <source>
        <dbReference type="SAM" id="Phobius"/>
    </source>
</evidence>
<feature type="transmembrane region" description="Helical" evidence="2">
    <location>
        <begin position="361"/>
        <end position="382"/>
    </location>
</feature>
<keyword evidence="4" id="KW-1185">Reference proteome</keyword>
<proteinExistence type="predicted"/>
<dbReference type="Proteomes" id="UP001189429">
    <property type="component" value="Unassembled WGS sequence"/>
</dbReference>
<dbReference type="SUPFAM" id="SSF56300">
    <property type="entry name" value="Metallo-dependent phosphatases"/>
    <property type="match status" value="1"/>
</dbReference>
<name>A0ABN9SMK2_9DINO</name>
<dbReference type="EMBL" id="CAUYUJ010012003">
    <property type="protein sequence ID" value="CAK0833044.1"/>
    <property type="molecule type" value="Genomic_DNA"/>
</dbReference>
<feature type="region of interest" description="Disordered" evidence="1">
    <location>
        <begin position="391"/>
        <end position="420"/>
    </location>
</feature>
<evidence type="ECO:0000313" key="3">
    <source>
        <dbReference type="EMBL" id="CAK0833044.1"/>
    </source>
</evidence>
<organism evidence="3 4">
    <name type="scientific">Prorocentrum cordatum</name>
    <dbReference type="NCBI Taxonomy" id="2364126"/>
    <lineage>
        <taxon>Eukaryota</taxon>
        <taxon>Sar</taxon>
        <taxon>Alveolata</taxon>
        <taxon>Dinophyceae</taxon>
        <taxon>Prorocentrales</taxon>
        <taxon>Prorocentraceae</taxon>
        <taxon>Prorocentrum</taxon>
    </lineage>
</organism>
<keyword evidence="2" id="KW-0472">Membrane</keyword>
<evidence type="ECO:0000313" key="4">
    <source>
        <dbReference type="Proteomes" id="UP001189429"/>
    </source>
</evidence>
<keyword evidence="2" id="KW-1133">Transmembrane helix</keyword>
<sequence>MDWLKQALGSSTADWQIVVTHFQGDSIWETFARDYGIDLLIMGQQPVQEVLYLDDTNSLRPTGVVNAGGGGGTISQQAPDPGGHDFQYGFVDLTLSKDLIKIELVSHGGVVVDSASVRPRAPGEDYDPDKDYSSPSGGADSSMSSSRPSTTTEARASTSAKLLDGGAEEGSEVGGGGSEDGGDEEYVPEGGSGSLVEELGQDGFEASLEVSPSTVGTRNDTVVFAFVAENVDYQALASNKKVKDSLVKGLKQVVAEETKIRAEGVAIELSKGSLAVRAVIHPGDRSASDVRVALAGSASFGESLTKCFHDLSGIDSVSTGTIRIRPAGAPTIVKAPPPSSASWAAPPWADGEFMAGVPKRAVWSGVAGACAAVLVTAMVCAVRKLRSEDTARLPVSTQDEPRDAGKSPLLDSRRNPLQTR</sequence>
<reference evidence="3" key="1">
    <citation type="submission" date="2023-10" db="EMBL/GenBank/DDBJ databases">
        <authorList>
            <person name="Chen Y."/>
            <person name="Shah S."/>
            <person name="Dougan E. K."/>
            <person name="Thang M."/>
            <person name="Chan C."/>
        </authorList>
    </citation>
    <scope>NUCLEOTIDE SEQUENCE [LARGE SCALE GENOMIC DNA]</scope>
</reference>
<comment type="caution">
    <text evidence="3">The sequence shown here is derived from an EMBL/GenBank/DDBJ whole genome shotgun (WGS) entry which is preliminary data.</text>
</comment>
<feature type="non-terminal residue" evidence="3">
    <location>
        <position position="420"/>
    </location>
</feature>
<dbReference type="InterPro" id="IPR029052">
    <property type="entry name" value="Metallo-depent_PP-like"/>
</dbReference>
<evidence type="ECO:0000256" key="1">
    <source>
        <dbReference type="SAM" id="MobiDB-lite"/>
    </source>
</evidence>
<gene>
    <name evidence="3" type="ORF">PCOR1329_LOCUS30874</name>
</gene>
<feature type="compositionally biased region" description="Low complexity" evidence="1">
    <location>
        <begin position="133"/>
        <end position="160"/>
    </location>
</feature>
<keyword evidence="2" id="KW-0812">Transmembrane</keyword>
<dbReference type="Gene3D" id="3.60.21.10">
    <property type="match status" value="1"/>
</dbReference>
<feature type="region of interest" description="Disordered" evidence="1">
    <location>
        <begin position="116"/>
        <end position="197"/>
    </location>
</feature>
<protein>
    <submittedName>
        <fullName evidence="3">Uncharacterized protein</fullName>
    </submittedName>
</protein>